<reference evidence="1 2" key="1">
    <citation type="submission" date="2024-02" db="EMBL/GenBank/DDBJ databases">
        <title>De novo assembly and annotation of 12 fungi associated with fruit tree decline syndrome in Ontario, Canada.</title>
        <authorList>
            <person name="Sulman M."/>
            <person name="Ellouze W."/>
            <person name="Ilyukhin E."/>
        </authorList>
    </citation>
    <scope>NUCLEOTIDE SEQUENCE [LARGE SCALE GENOMIC DNA]</scope>
    <source>
        <strain evidence="1 2">FDS-637</strain>
    </source>
</reference>
<evidence type="ECO:0000313" key="2">
    <source>
        <dbReference type="Proteomes" id="UP001430584"/>
    </source>
</evidence>
<protein>
    <submittedName>
        <fullName evidence="1">Uncharacterized protein</fullName>
    </submittedName>
</protein>
<organism evidence="1 2">
    <name type="scientific">Diplodia seriata</name>
    <dbReference type="NCBI Taxonomy" id="420778"/>
    <lineage>
        <taxon>Eukaryota</taxon>
        <taxon>Fungi</taxon>
        <taxon>Dikarya</taxon>
        <taxon>Ascomycota</taxon>
        <taxon>Pezizomycotina</taxon>
        <taxon>Dothideomycetes</taxon>
        <taxon>Dothideomycetes incertae sedis</taxon>
        <taxon>Botryosphaeriales</taxon>
        <taxon>Botryosphaeriaceae</taxon>
        <taxon>Diplodia</taxon>
    </lineage>
</organism>
<dbReference type="EMBL" id="JAJVCZ030000007">
    <property type="protein sequence ID" value="KAL0258121.1"/>
    <property type="molecule type" value="Genomic_DNA"/>
</dbReference>
<dbReference type="GeneID" id="92011378"/>
<gene>
    <name evidence="1" type="ORF">SLS55_007293</name>
</gene>
<sequence>MSAVSTYQRHVLNVFVYEKAKRIREKNLDDTLPDDILEWSVNERFVVFEDLRNEDPMVLAWLIWHPFTHPIDSDSIFFPPDKATAELEALMERWQLYLFHCWMNAAETAVNFRLSKRIDRKTLDLKALAGKKPDRRLPKENGIDVPSIGKIPVVSKKGKAKRASQSKSSGWAPIFIRPFRYPA</sequence>
<proteinExistence type="predicted"/>
<dbReference type="RefSeq" id="XP_066631150.1">
    <property type="nucleotide sequence ID" value="XM_066778713.1"/>
</dbReference>
<accession>A0ABR3CCX8</accession>
<name>A0ABR3CCX8_9PEZI</name>
<comment type="caution">
    <text evidence="1">The sequence shown here is derived from an EMBL/GenBank/DDBJ whole genome shotgun (WGS) entry which is preliminary data.</text>
</comment>
<keyword evidence="2" id="KW-1185">Reference proteome</keyword>
<dbReference type="Proteomes" id="UP001430584">
    <property type="component" value="Unassembled WGS sequence"/>
</dbReference>
<evidence type="ECO:0000313" key="1">
    <source>
        <dbReference type="EMBL" id="KAL0258121.1"/>
    </source>
</evidence>